<dbReference type="EMBL" id="QGNA01000001">
    <property type="protein sequence ID" value="PWS39136.1"/>
    <property type="molecule type" value="Genomic_DNA"/>
</dbReference>
<evidence type="ECO:0000256" key="3">
    <source>
        <dbReference type="ARBA" id="ARBA00023098"/>
    </source>
</evidence>
<sequence length="355" mass="36885">MPARGGGAGRPRQRASAPGDACRRPAGGPGRGGPDPAVTAQRVLRRGLLLALPALLAARSGRAAAVRSAWHDATRDRDLPVLIRLPETPGPRPLVLLSHGLGGSREGLAYLGRALAGAGFVAVHLQHPGTDAAVWQGVPERAPALAAAALDVANAVARLQDGIFAVEEVVRRGDLPGDPLEGRVDAGRLAAAGHSYGAWLVQHLLGQRLPGGDRGLRLPERRLKAGILLSPSPPRGLPPRLAFARVTTPMLHVTGTADHGWVEGATPADREVPFRVISGAPQVLVVLEGARHAAFADEQAAGPRWSDPTYHARVAAVSVLFLRAMLAGEAAARARLAAGAPALLEPDDRLETSGF</sequence>
<dbReference type="GO" id="GO:0003847">
    <property type="term" value="F:1-alkyl-2-acetylglycerophosphocholine esterase activity"/>
    <property type="evidence" value="ECO:0007669"/>
    <property type="project" value="TreeGrafter"/>
</dbReference>
<dbReference type="InterPro" id="IPR029058">
    <property type="entry name" value="AB_hydrolase_fold"/>
</dbReference>
<reference evidence="6" key="1">
    <citation type="submission" date="2018-05" db="EMBL/GenBank/DDBJ databases">
        <authorList>
            <person name="Du Z."/>
            <person name="Wang X."/>
        </authorList>
    </citation>
    <scope>NUCLEOTIDE SEQUENCE [LARGE SCALE GENOMIC DNA]</scope>
    <source>
        <strain evidence="6">CQN31</strain>
    </source>
</reference>
<keyword evidence="2" id="KW-0442">Lipid degradation</keyword>
<evidence type="ECO:0000256" key="4">
    <source>
        <dbReference type="SAM" id="MobiDB-lite"/>
    </source>
</evidence>
<evidence type="ECO:0000313" key="6">
    <source>
        <dbReference type="Proteomes" id="UP000245765"/>
    </source>
</evidence>
<keyword evidence="1 5" id="KW-0378">Hydrolase</keyword>
<evidence type="ECO:0000256" key="1">
    <source>
        <dbReference type="ARBA" id="ARBA00022801"/>
    </source>
</evidence>
<accession>A0A317FNC5</accession>
<dbReference type="PANTHER" id="PTHR10272:SF0">
    <property type="entry name" value="PLATELET-ACTIVATING FACTOR ACETYLHYDROLASE"/>
    <property type="match status" value="1"/>
</dbReference>
<dbReference type="Gene3D" id="3.40.50.1820">
    <property type="entry name" value="alpha/beta hydrolase"/>
    <property type="match status" value="1"/>
</dbReference>
<dbReference type="Proteomes" id="UP000245765">
    <property type="component" value="Unassembled WGS sequence"/>
</dbReference>
<feature type="region of interest" description="Disordered" evidence="4">
    <location>
        <begin position="1"/>
        <end position="38"/>
    </location>
</feature>
<comment type="caution">
    <text evidence="5">The sequence shown here is derived from an EMBL/GenBank/DDBJ whole genome shotgun (WGS) entry which is preliminary data.</text>
</comment>
<keyword evidence="3" id="KW-0443">Lipid metabolism</keyword>
<dbReference type="SUPFAM" id="SSF53474">
    <property type="entry name" value="alpha/beta-Hydrolases"/>
    <property type="match status" value="1"/>
</dbReference>
<dbReference type="AlphaFoldDB" id="A0A317FNC5"/>
<dbReference type="OrthoDB" id="339159at2"/>
<organism evidence="5 6">
    <name type="scientific">Falsiroseomonas bella</name>
    <dbReference type="NCBI Taxonomy" id="2184016"/>
    <lineage>
        <taxon>Bacteria</taxon>
        <taxon>Pseudomonadati</taxon>
        <taxon>Pseudomonadota</taxon>
        <taxon>Alphaproteobacteria</taxon>
        <taxon>Acetobacterales</taxon>
        <taxon>Roseomonadaceae</taxon>
        <taxon>Falsiroseomonas</taxon>
    </lineage>
</organism>
<keyword evidence="6" id="KW-1185">Reference proteome</keyword>
<evidence type="ECO:0000256" key="2">
    <source>
        <dbReference type="ARBA" id="ARBA00022963"/>
    </source>
</evidence>
<proteinExistence type="predicted"/>
<gene>
    <name evidence="5" type="ORF">DFH01_07830</name>
</gene>
<dbReference type="PANTHER" id="PTHR10272">
    <property type="entry name" value="PLATELET-ACTIVATING FACTOR ACETYLHYDROLASE"/>
    <property type="match status" value="1"/>
</dbReference>
<name>A0A317FNC5_9PROT</name>
<evidence type="ECO:0000313" key="5">
    <source>
        <dbReference type="EMBL" id="PWS39136.1"/>
    </source>
</evidence>
<protein>
    <submittedName>
        <fullName evidence="5">Acetylhydrolase</fullName>
    </submittedName>
</protein>
<feature type="compositionally biased region" description="Low complexity" evidence="4">
    <location>
        <begin position="14"/>
        <end position="26"/>
    </location>
</feature>
<dbReference type="GO" id="GO:0016042">
    <property type="term" value="P:lipid catabolic process"/>
    <property type="evidence" value="ECO:0007669"/>
    <property type="project" value="UniProtKB-KW"/>
</dbReference>